<dbReference type="Pfam" id="PF17852">
    <property type="entry name" value="Dynein_AAA_lid"/>
    <property type="match status" value="1"/>
</dbReference>
<comment type="caution">
    <text evidence="19">The sequence shown here is derived from an EMBL/GenBank/DDBJ whole genome shotgun (WGS) entry which is preliminary data.</text>
</comment>
<protein>
    <submittedName>
        <fullName evidence="19">Putative dynein heavy chain 7, axonemal isoform X4</fullName>
    </submittedName>
</protein>
<dbReference type="GO" id="GO:0007018">
    <property type="term" value="P:microtubule-based movement"/>
    <property type="evidence" value="ECO:0007669"/>
    <property type="project" value="InterPro"/>
</dbReference>
<evidence type="ECO:0000313" key="20">
    <source>
        <dbReference type="Proteomes" id="UP000230750"/>
    </source>
</evidence>
<keyword evidence="20" id="KW-1185">Reference proteome</keyword>
<dbReference type="GO" id="GO:0045505">
    <property type="term" value="F:dynein intermediate chain binding"/>
    <property type="evidence" value="ECO:0007669"/>
    <property type="project" value="InterPro"/>
</dbReference>
<evidence type="ECO:0000256" key="10">
    <source>
        <dbReference type="ARBA" id="ARBA00023175"/>
    </source>
</evidence>
<dbReference type="FunFam" id="1.20.920.30:FF:000002">
    <property type="entry name" value="Dynein axonemal heavy chain 3"/>
    <property type="match status" value="1"/>
</dbReference>
<dbReference type="GO" id="GO:0051959">
    <property type="term" value="F:dynein light intermediate chain binding"/>
    <property type="evidence" value="ECO:0007669"/>
    <property type="project" value="InterPro"/>
</dbReference>
<dbReference type="InterPro" id="IPR043157">
    <property type="entry name" value="Dynein_AAA1S"/>
</dbReference>
<dbReference type="GO" id="GO:0030286">
    <property type="term" value="C:dynein complex"/>
    <property type="evidence" value="ECO:0007669"/>
    <property type="project" value="UniProtKB-KW"/>
</dbReference>
<evidence type="ECO:0000256" key="13">
    <source>
        <dbReference type="SAM" id="Coils"/>
    </source>
</evidence>
<sequence length="1668" mass="190881">MFELHSDELIRALAKRADALCSKLLARMSKDHAEGNRKLCEQYEAIAEKALTTPANTEQLMELTEYIKTVEKKEIFVLEKQLLRRERFIEELDGYTKQLEEFTTFNDFSEVNRYLKKAQALMNRLEAASEKIEAFNLEEESFGWQTSAYPQRQSILNTLNPYHKLYETTVEFNTKHKEWMEGQLHEVDPDQVEADVGNYWRTLYKLEKTFSDNPSAKKIAERVKDKVDAFKENIPIVSVLCNPGLRDRHWEQLSEVVGYPIKPDEIEFVVIPYRDTGTYILSSVDDIQLLLDDQIVKTQTMRGSPFIKPFEAEIKAWEDKLLMLQEILDEWLKVQSTWLYLEPIFGSADIMSQMPEEGRRFSTVDKNWRDIMKSVLVDKHVLAVTEIDKILERFKKSNELLELIQKGLNDYLEKKRLYFPRFFFLSNDELLEILSETKDPTRVQPHLKKCFEGIAKLEFTDILDITHMKSSEGEVVPLQDIISTSKARGQVEKWLLELEVGMIASIHKVIKEALDAYPKTKRIEWVIQWPGQAVLCVSQKYWTSDIHNAIKEGPQALADFLELNNSQISDIVALVRGKLSKQNRTTLGALVVLDVHARDVLAQLVKNGVESENDFQWLSQLRYYWIEGHMLTKMINSQLAYGYEYLGNSGRLVITPLTDRCYSYFVQTRLYIFTLYTSNLTIFAWHFSIRYRINYSLIYICQWVKQNLIWCPPPSSWGAPEGPAGTGKTETTKDLAKAVAKQCVVFNCSDGLDYIALGKFFKGLASCGAWSCFDEFNRIDLEVLSVVAQQILTIQRGISAGANTLLFEGTEIKLDPTCSVFITMNPGYAGRSELPDNLKALFRTVAMMVPDYAMIAEIVLYSCGFVKARPLSVKIVATYRLCSEQLSSQHHYDYGMRAVKSVLTAAGNLKLTYPEEEEDILMLRSINDVNLPKFLSHDLPLFAGITSDLFPGVVLPKPDYAVMMEAVMENCEKMNLQPTKVFLDKILQIYEMMIVRHGFMIVGEPFGGKTCAYRVLSKALGDVAEKGLMEENKVQITVINPKSITMGQLYGQFDPVSHEWSDGVLAISYRNFASSTTPDRKWLIFDGPIDAIWIENMNTVLDDNKKLCLMSGEIIQLAPTTNLIFEPKDLEVASPATVSRCGMIYMEPHMLGWQPLMTSWINTLPPGVSDDLKKLIKENFLRLMPPMLDFIRKSGVKELSPTTDTNLVKSLMNLMDSLMDEFHDEAAINKMDTREVFSWVEGTGSWERWTESIKDAPPIPRDEAFNQIVVPTVNTVRYTALMEMLVTHQKPCLFVGPTGTGKSVYITEFLLGKLDKEVYKPIVINFSAQTTANQTQDIIMSKLDKRRKGLFGPPFGKKTVVFVDDLNMPAREVYGAQPPIELLRQWMDHWNWYDRKDCSPMKLVDIQLIAAMGPPGGGRNPITPRFLRHFNTITINEFGDDTMETIFKSIMAWHISSRGFGKEFEPLVNQIVAGTLSVYKATMQNLLPTPAKSHYLFNLRDFSRVIQGVLLSGPEYCETPGAMKRQWVHEVFRVYYDRLVDDEDRAWLTKFVKETVGKELKENFNQLFGHLDFDQTSNVTEDDLRSLVFCDFQDPKNENKNYVEVADVEKLRGIVESHLDEFNNLSKKPMNLVMFRFAIEHVSRISRIIKQPRGHALLVGVGGAAVSR</sequence>
<gene>
    <name evidence="19" type="ORF">BSL78_23053</name>
</gene>
<evidence type="ECO:0000256" key="3">
    <source>
        <dbReference type="ARBA" id="ARBA00022490"/>
    </source>
</evidence>
<feature type="domain" description="Dynein heavy chain AAA module D4" evidence="16">
    <location>
        <begin position="1630"/>
        <end position="1664"/>
    </location>
</feature>
<keyword evidence="11" id="KW-0206">Cytoskeleton</keyword>
<name>A0A2G8JWF3_STIJA</name>
<accession>A0A2G8JWF3</accession>
<evidence type="ECO:0000259" key="17">
    <source>
        <dbReference type="Pfam" id="PF17852"/>
    </source>
</evidence>
<dbReference type="FunFam" id="3.40.50.300:FF:001328">
    <property type="entry name" value="Dynein heavy chain 6, axonemal"/>
    <property type="match status" value="1"/>
</dbReference>
<evidence type="ECO:0000259" key="14">
    <source>
        <dbReference type="Pfam" id="PF08393"/>
    </source>
</evidence>
<dbReference type="Gene3D" id="1.10.8.710">
    <property type="match status" value="1"/>
</dbReference>
<evidence type="ECO:0000256" key="8">
    <source>
        <dbReference type="ARBA" id="ARBA00023054"/>
    </source>
</evidence>
<dbReference type="Gene3D" id="1.20.140.100">
    <property type="entry name" value="Dynein heavy chain, N-terminal domain 2"/>
    <property type="match status" value="1"/>
</dbReference>
<dbReference type="GO" id="GO:0005874">
    <property type="term" value="C:microtubule"/>
    <property type="evidence" value="ECO:0007669"/>
    <property type="project" value="UniProtKB-KW"/>
</dbReference>
<keyword evidence="6" id="KW-0067">ATP-binding</keyword>
<reference evidence="19 20" key="1">
    <citation type="journal article" date="2017" name="PLoS Biol.">
        <title>The sea cucumber genome provides insights into morphological evolution and visceral regeneration.</title>
        <authorList>
            <person name="Zhang X."/>
            <person name="Sun L."/>
            <person name="Yuan J."/>
            <person name="Sun Y."/>
            <person name="Gao Y."/>
            <person name="Zhang L."/>
            <person name="Li S."/>
            <person name="Dai H."/>
            <person name="Hamel J.F."/>
            <person name="Liu C."/>
            <person name="Yu Y."/>
            <person name="Liu S."/>
            <person name="Lin W."/>
            <person name="Guo K."/>
            <person name="Jin S."/>
            <person name="Xu P."/>
            <person name="Storey K.B."/>
            <person name="Huan P."/>
            <person name="Zhang T."/>
            <person name="Zhou Y."/>
            <person name="Zhang J."/>
            <person name="Lin C."/>
            <person name="Li X."/>
            <person name="Xing L."/>
            <person name="Huo D."/>
            <person name="Sun M."/>
            <person name="Wang L."/>
            <person name="Mercier A."/>
            <person name="Li F."/>
            <person name="Yang H."/>
            <person name="Xiang J."/>
        </authorList>
    </citation>
    <scope>NUCLEOTIDE SEQUENCE [LARGE SCALE GENOMIC DNA]</scope>
    <source>
        <strain evidence="19">Shaxun</strain>
        <tissue evidence="19">Muscle</tissue>
    </source>
</reference>
<dbReference type="PANTHER" id="PTHR22878">
    <property type="entry name" value="DYNEIN HEAVY CHAIN 6, AXONEMAL-LIKE-RELATED"/>
    <property type="match status" value="1"/>
</dbReference>
<feature type="domain" description="Dynein heavy chain linker" evidence="14">
    <location>
        <begin position="265"/>
        <end position="513"/>
    </location>
</feature>
<dbReference type="PANTHER" id="PTHR22878:SF66">
    <property type="entry name" value="DYNEIN AXONEMAL HEAVY CHAIN 7"/>
    <property type="match status" value="1"/>
</dbReference>
<dbReference type="EMBL" id="MRZV01001163">
    <property type="protein sequence ID" value="PIK40097.1"/>
    <property type="molecule type" value="Genomic_DNA"/>
</dbReference>
<dbReference type="InterPro" id="IPR024317">
    <property type="entry name" value="Dynein_heavy_chain_D4_dom"/>
</dbReference>
<proteinExistence type="inferred from homology"/>
<dbReference type="GO" id="GO:0005930">
    <property type="term" value="C:axoneme"/>
    <property type="evidence" value="ECO:0007669"/>
    <property type="project" value="UniProtKB-SubCell"/>
</dbReference>
<dbReference type="InterPro" id="IPR042222">
    <property type="entry name" value="Dynein_2_N"/>
</dbReference>
<dbReference type="InterPro" id="IPR042228">
    <property type="entry name" value="Dynein_linker_3"/>
</dbReference>
<dbReference type="InterPro" id="IPR035699">
    <property type="entry name" value="AAA_6"/>
</dbReference>
<evidence type="ECO:0000256" key="9">
    <source>
        <dbReference type="ARBA" id="ARBA00023069"/>
    </source>
</evidence>
<keyword evidence="3" id="KW-0963">Cytoplasm</keyword>
<dbReference type="Pfam" id="PF12774">
    <property type="entry name" value="AAA_6"/>
    <property type="match status" value="2"/>
</dbReference>
<dbReference type="InterPro" id="IPR013602">
    <property type="entry name" value="Dynein_heavy_linker"/>
</dbReference>
<dbReference type="Pfam" id="PF17857">
    <property type="entry name" value="AAA_lid_1"/>
    <property type="match status" value="1"/>
</dbReference>
<evidence type="ECO:0000313" key="19">
    <source>
        <dbReference type="EMBL" id="PIK40097.1"/>
    </source>
</evidence>
<feature type="domain" description="Dynein heavy chain AAA 5 extension" evidence="17">
    <location>
        <begin position="1178"/>
        <end position="1242"/>
    </location>
</feature>
<dbReference type="Pfam" id="PF12775">
    <property type="entry name" value="AAA_7"/>
    <property type="match status" value="1"/>
</dbReference>
<dbReference type="Pfam" id="PF12780">
    <property type="entry name" value="AAA_8"/>
    <property type="match status" value="1"/>
</dbReference>
<evidence type="ECO:0000256" key="5">
    <source>
        <dbReference type="ARBA" id="ARBA00022741"/>
    </source>
</evidence>
<dbReference type="Pfam" id="PF08393">
    <property type="entry name" value="DHC_N2"/>
    <property type="match status" value="2"/>
</dbReference>
<keyword evidence="9" id="KW-0969">Cilium</keyword>
<dbReference type="OrthoDB" id="5593012at2759"/>
<keyword evidence="7" id="KW-0243">Dynein</keyword>
<evidence type="ECO:0000256" key="2">
    <source>
        <dbReference type="ARBA" id="ARBA00008887"/>
    </source>
</evidence>
<dbReference type="Proteomes" id="UP000230750">
    <property type="component" value="Unassembled WGS sequence"/>
</dbReference>
<dbReference type="InterPro" id="IPR026983">
    <property type="entry name" value="DHC"/>
</dbReference>
<dbReference type="Gene3D" id="3.40.50.300">
    <property type="entry name" value="P-loop containing nucleotide triphosphate hydrolases"/>
    <property type="match status" value="3"/>
</dbReference>
<comment type="similarity">
    <text evidence="2">Belongs to the dynein heavy chain family.</text>
</comment>
<evidence type="ECO:0000259" key="16">
    <source>
        <dbReference type="Pfam" id="PF12780"/>
    </source>
</evidence>
<dbReference type="FunFam" id="1.20.140.100:FF:000004">
    <property type="entry name" value="Dynein axonemal heavy chain 6"/>
    <property type="match status" value="1"/>
</dbReference>
<keyword evidence="10" id="KW-0505">Motor protein</keyword>
<evidence type="ECO:0000256" key="4">
    <source>
        <dbReference type="ARBA" id="ARBA00022701"/>
    </source>
</evidence>
<keyword evidence="8 13" id="KW-0175">Coiled coil</keyword>
<evidence type="ECO:0000256" key="1">
    <source>
        <dbReference type="ARBA" id="ARBA00004430"/>
    </source>
</evidence>
<evidence type="ECO:0000256" key="6">
    <source>
        <dbReference type="ARBA" id="ARBA00022840"/>
    </source>
</evidence>
<evidence type="ECO:0000256" key="11">
    <source>
        <dbReference type="ARBA" id="ARBA00023212"/>
    </source>
</evidence>
<keyword evidence="5" id="KW-0547">Nucleotide-binding</keyword>
<dbReference type="SUPFAM" id="SSF52540">
    <property type="entry name" value="P-loop containing nucleoside triphosphate hydrolases"/>
    <property type="match status" value="3"/>
</dbReference>
<evidence type="ECO:0000256" key="12">
    <source>
        <dbReference type="ARBA" id="ARBA00023273"/>
    </source>
</evidence>
<evidence type="ECO:0000259" key="15">
    <source>
        <dbReference type="Pfam" id="PF12774"/>
    </source>
</evidence>
<feature type="domain" description="Dynein heavy chain 3 AAA+ lid" evidence="18">
    <location>
        <begin position="1472"/>
        <end position="1559"/>
    </location>
</feature>
<evidence type="ECO:0000259" key="18">
    <source>
        <dbReference type="Pfam" id="PF17857"/>
    </source>
</evidence>
<organism evidence="19 20">
    <name type="scientific">Stichopus japonicus</name>
    <name type="common">Sea cucumber</name>
    <dbReference type="NCBI Taxonomy" id="307972"/>
    <lineage>
        <taxon>Eukaryota</taxon>
        <taxon>Metazoa</taxon>
        <taxon>Echinodermata</taxon>
        <taxon>Eleutherozoa</taxon>
        <taxon>Echinozoa</taxon>
        <taxon>Holothuroidea</taxon>
        <taxon>Aspidochirotacea</taxon>
        <taxon>Aspidochirotida</taxon>
        <taxon>Stichopodidae</taxon>
        <taxon>Apostichopus</taxon>
    </lineage>
</organism>
<dbReference type="FunFam" id="1.20.58.1120:FF:000005">
    <property type="entry name" value="Dynein, axonemal, heavy chain 12"/>
    <property type="match status" value="1"/>
</dbReference>
<feature type="domain" description="Dynein heavy chain hydrolytic ATP-binding dynein motor region" evidence="15">
    <location>
        <begin position="717"/>
        <end position="1010"/>
    </location>
</feature>
<dbReference type="Gene3D" id="1.20.920.30">
    <property type="match status" value="1"/>
</dbReference>
<dbReference type="GO" id="GO:0005524">
    <property type="term" value="F:ATP binding"/>
    <property type="evidence" value="ECO:0007669"/>
    <property type="project" value="UniProtKB-KW"/>
</dbReference>
<dbReference type="FunFam" id="3.40.50.300:FF:000044">
    <property type="entry name" value="Dynein heavy chain 5, axonemal"/>
    <property type="match status" value="1"/>
</dbReference>
<evidence type="ECO:0000256" key="7">
    <source>
        <dbReference type="ARBA" id="ARBA00023017"/>
    </source>
</evidence>
<keyword evidence="12" id="KW-0966">Cell projection</keyword>
<dbReference type="InterPro" id="IPR027417">
    <property type="entry name" value="P-loop_NTPase"/>
</dbReference>
<dbReference type="STRING" id="307972.A0A2G8JWF3"/>
<comment type="subcellular location">
    <subcellularLocation>
        <location evidence="1">Cytoplasm</location>
        <location evidence="1">Cytoskeleton</location>
        <location evidence="1">Cilium axoneme</location>
    </subcellularLocation>
</comment>
<dbReference type="InterPro" id="IPR041466">
    <property type="entry name" value="Dynein_AAA5_ext"/>
</dbReference>
<feature type="domain" description="Dynein heavy chain hydrolytic ATP-binding dynein motor region" evidence="15">
    <location>
        <begin position="641"/>
        <end position="667"/>
    </location>
</feature>
<dbReference type="Gene3D" id="3.20.180.20">
    <property type="entry name" value="Dynein heavy chain, N-terminal domain 2"/>
    <property type="match status" value="1"/>
</dbReference>
<feature type="coiled-coil region" evidence="13">
    <location>
        <begin position="111"/>
        <end position="138"/>
    </location>
</feature>
<dbReference type="InterPro" id="IPR041589">
    <property type="entry name" value="DNAH3_AAA_lid_1"/>
</dbReference>
<dbReference type="FunFam" id="1.10.8.710:FF:000004">
    <property type="entry name" value="Dynein axonemal heavy chain 6"/>
    <property type="match status" value="1"/>
</dbReference>
<dbReference type="Gene3D" id="1.20.58.1120">
    <property type="match status" value="1"/>
</dbReference>
<dbReference type="FunFam" id="3.20.180.20:FF:000003">
    <property type="entry name" value="Dynein heavy chain 12, axonemal"/>
    <property type="match status" value="1"/>
</dbReference>
<keyword evidence="4" id="KW-0493">Microtubule</keyword>
<feature type="domain" description="Dynein heavy chain linker" evidence="14">
    <location>
        <begin position="154"/>
        <end position="262"/>
    </location>
</feature>